<dbReference type="GO" id="GO:0005524">
    <property type="term" value="F:ATP binding"/>
    <property type="evidence" value="ECO:0007669"/>
    <property type="project" value="UniProtKB-UniRule"/>
</dbReference>
<comment type="caution">
    <text evidence="10">The sequence shown here is derived from an EMBL/GenBank/DDBJ whole genome shotgun (WGS) entry which is preliminary data.</text>
</comment>
<dbReference type="Proteomes" id="UP000244338">
    <property type="component" value="Unassembled WGS sequence"/>
</dbReference>
<dbReference type="InterPro" id="IPR050203">
    <property type="entry name" value="Trp-tRNA_synthetase"/>
</dbReference>
<dbReference type="PROSITE" id="PS00178">
    <property type="entry name" value="AA_TRNA_LIGASE_I"/>
    <property type="match status" value="1"/>
</dbReference>
<dbReference type="NCBIfam" id="TIGR00233">
    <property type="entry name" value="trpS"/>
    <property type="match status" value="1"/>
</dbReference>
<keyword evidence="8" id="KW-0963">Cytoplasm</keyword>
<evidence type="ECO:0000256" key="7">
    <source>
        <dbReference type="ARBA" id="ARBA00049929"/>
    </source>
</evidence>
<dbReference type="SUPFAM" id="SSF52374">
    <property type="entry name" value="Nucleotidylyl transferase"/>
    <property type="match status" value="1"/>
</dbReference>
<feature type="binding site" evidence="8">
    <location>
        <position position="185"/>
    </location>
    <ligand>
        <name>ATP</name>
        <dbReference type="ChEBI" id="CHEBI:30616"/>
    </ligand>
</feature>
<proteinExistence type="inferred from homology"/>
<comment type="subcellular location">
    <subcellularLocation>
        <location evidence="8">Cytoplasm</location>
    </subcellularLocation>
</comment>
<comment type="catalytic activity">
    <reaction evidence="7 8">
        <text>tRNA(Trp) + L-tryptophan + ATP = L-tryptophyl-tRNA(Trp) + AMP + diphosphate + H(+)</text>
        <dbReference type="Rhea" id="RHEA:24080"/>
        <dbReference type="Rhea" id="RHEA-COMP:9671"/>
        <dbReference type="Rhea" id="RHEA-COMP:9705"/>
        <dbReference type="ChEBI" id="CHEBI:15378"/>
        <dbReference type="ChEBI" id="CHEBI:30616"/>
        <dbReference type="ChEBI" id="CHEBI:33019"/>
        <dbReference type="ChEBI" id="CHEBI:57912"/>
        <dbReference type="ChEBI" id="CHEBI:78442"/>
        <dbReference type="ChEBI" id="CHEBI:78535"/>
        <dbReference type="ChEBI" id="CHEBI:456215"/>
        <dbReference type="EC" id="6.1.1.2"/>
    </reaction>
</comment>
<dbReference type="Gene3D" id="1.10.240.10">
    <property type="entry name" value="Tyrosyl-Transfer RNA Synthetase"/>
    <property type="match status" value="1"/>
</dbReference>
<dbReference type="GO" id="GO:0005829">
    <property type="term" value="C:cytosol"/>
    <property type="evidence" value="ECO:0007669"/>
    <property type="project" value="TreeGrafter"/>
</dbReference>
<dbReference type="HAMAP" id="MF_00140_B">
    <property type="entry name" value="Trp_tRNA_synth_B"/>
    <property type="match status" value="1"/>
</dbReference>
<dbReference type="GO" id="GO:0004830">
    <property type="term" value="F:tryptophan-tRNA ligase activity"/>
    <property type="evidence" value="ECO:0007669"/>
    <property type="project" value="UniProtKB-UniRule"/>
</dbReference>
<dbReference type="EC" id="6.1.1.2" evidence="8"/>
<dbReference type="Gene3D" id="3.40.50.620">
    <property type="entry name" value="HUPs"/>
    <property type="match status" value="1"/>
</dbReference>
<gene>
    <name evidence="8" type="primary">trpS</name>
    <name evidence="10" type="ORF">BSOLF_0014</name>
</gene>
<evidence type="ECO:0000256" key="9">
    <source>
        <dbReference type="RuleBase" id="RU363036"/>
    </source>
</evidence>
<dbReference type="InterPro" id="IPR002305">
    <property type="entry name" value="aa-tRNA-synth_Ic"/>
</dbReference>
<comment type="similarity">
    <text evidence="1 8 9">Belongs to the class-I aminoacyl-tRNA synthetase family.</text>
</comment>
<dbReference type="InterPro" id="IPR001412">
    <property type="entry name" value="aa-tRNA-synth_I_CS"/>
</dbReference>
<evidence type="ECO:0000256" key="5">
    <source>
        <dbReference type="ARBA" id="ARBA00022917"/>
    </source>
</evidence>
<evidence type="ECO:0000256" key="1">
    <source>
        <dbReference type="ARBA" id="ARBA00005594"/>
    </source>
</evidence>
<keyword evidence="5 8" id="KW-0648">Protein biosynthesis</keyword>
<keyword evidence="3 8" id="KW-0547">Nucleotide-binding</keyword>
<dbReference type="InterPro" id="IPR014729">
    <property type="entry name" value="Rossmann-like_a/b/a_fold"/>
</dbReference>
<feature type="binding site" evidence="8">
    <location>
        <begin position="146"/>
        <end position="148"/>
    </location>
    <ligand>
        <name>ATP</name>
        <dbReference type="ChEBI" id="CHEBI:30616"/>
    </ligand>
</feature>
<dbReference type="GO" id="GO:0006436">
    <property type="term" value="P:tryptophanyl-tRNA aminoacylation"/>
    <property type="evidence" value="ECO:0007669"/>
    <property type="project" value="UniProtKB-UniRule"/>
</dbReference>
<dbReference type="InterPro" id="IPR024109">
    <property type="entry name" value="Trp-tRNA-ligase_bac-type"/>
</dbReference>
<dbReference type="PANTHER" id="PTHR43766:SF1">
    <property type="entry name" value="TRYPTOPHAN--TRNA LIGASE, MITOCHONDRIAL"/>
    <property type="match status" value="1"/>
</dbReference>
<evidence type="ECO:0000256" key="3">
    <source>
        <dbReference type="ARBA" id="ARBA00022741"/>
    </source>
</evidence>
<evidence type="ECO:0000256" key="4">
    <source>
        <dbReference type="ARBA" id="ARBA00022840"/>
    </source>
</evidence>
<feature type="short sequence motif" description="'KMSKS' region" evidence="8">
    <location>
        <begin position="194"/>
        <end position="198"/>
    </location>
</feature>
<sequence>MQKIVFSGVQPSGMLTLGNYLGAIRQFVALQDEADQAYYCVVDLHATTVRHDPKTLRDYTLMVSKLYLASGIDPNRATIFVQSHVPEHAELAWLLQCVARTGELSRMTQFKEKGGDKETVSVGLYTYPVLMAADILLYQTTHVPVGEDQKQHLELTRDLAERFNRDYGEVFRLPETIIPDVGSRIMSLDDPTKKMSKSNPSEMGRIHLLDPDDIIEKKIMRAVTDSENVIRYDPEKKPGVSNLLAILALVRGEHPEVLAEAFSGQGYGALKRSVADAVLEVLRPIKERYEHLTDEETLKILREGADRAQAIARKTYREAAQAFGYICRESS</sequence>
<accession>A0A2R6Y1L5</accession>
<protein>
    <recommendedName>
        <fullName evidence="8">Tryptophan--tRNA ligase</fullName>
        <ecNumber evidence="8">6.1.1.2</ecNumber>
    </recommendedName>
    <alternativeName>
        <fullName evidence="8">Tryptophanyl-tRNA synthetase</fullName>
        <shortName evidence="8">TrpRS</shortName>
    </alternativeName>
</protein>
<evidence type="ECO:0000256" key="8">
    <source>
        <dbReference type="HAMAP-Rule" id="MF_00140"/>
    </source>
</evidence>
<dbReference type="PANTHER" id="PTHR43766">
    <property type="entry name" value="TRYPTOPHAN--TRNA LIGASE, MITOCHONDRIAL"/>
    <property type="match status" value="1"/>
</dbReference>
<name>A0A2R6Y1L5_9BACL</name>
<dbReference type="CDD" id="cd00806">
    <property type="entry name" value="TrpRS_core"/>
    <property type="match status" value="1"/>
</dbReference>
<feature type="binding site" evidence="8">
    <location>
        <position position="134"/>
    </location>
    <ligand>
        <name>L-tryptophan</name>
        <dbReference type="ChEBI" id="CHEBI:57912"/>
    </ligand>
</feature>
<dbReference type="PRINTS" id="PR01039">
    <property type="entry name" value="TRNASYNTHTRP"/>
</dbReference>
<keyword evidence="2 8" id="KW-0436">Ligase</keyword>
<dbReference type="AlphaFoldDB" id="A0A2R6Y1L5"/>
<keyword evidence="6 8" id="KW-0030">Aminoacyl-tRNA synthetase</keyword>
<dbReference type="FunFam" id="1.10.240.10:FF:000002">
    <property type="entry name" value="Tryptophan--tRNA ligase"/>
    <property type="match status" value="1"/>
</dbReference>
<feature type="binding site" evidence="8">
    <location>
        <begin position="10"/>
        <end position="12"/>
    </location>
    <ligand>
        <name>ATP</name>
        <dbReference type="ChEBI" id="CHEBI:30616"/>
    </ligand>
</feature>
<dbReference type="Pfam" id="PF00579">
    <property type="entry name" value="tRNA-synt_1b"/>
    <property type="match status" value="1"/>
</dbReference>
<organism evidence="10 11">
    <name type="scientific">Candidatus Carbonibacillus altaicus</name>
    <dbReference type="NCBI Taxonomy" id="2163959"/>
    <lineage>
        <taxon>Bacteria</taxon>
        <taxon>Bacillati</taxon>
        <taxon>Bacillota</taxon>
        <taxon>Bacilli</taxon>
        <taxon>Bacillales</taxon>
        <taxon>Candidatus Carbonibacillus</taxon>
    </lineage>
</organism>
<evidence type="ECO:0000256" key="6">
    <source>
        <dbReference type="ARBA" id="ARBA00023146"/>
    </source>
</evidence>
<feature type="short sequence motif" description="'HIGH' region" evidence="8">
    <location>
        <begin position="11"/>
        <end position="19"/>
    </location>
</feature>
<evidence type="ECO:0000313" key="11">
    <source>
        <dbReference type="Proteomes" id="UP000244338"/>
    </source>
</evidence>
<keyword evidence="4 8" id="KW-0067">ATP-binding</keyword>
<dbReference type="InterPro" id="IPR002306">
    <property type="entry name" value="Trp-tRNA-ligase"/>
</dbReference>
<evidence type="ECO:0000256" key="2">
    <source>
        <dbReference type="ARBA" id="ARBA00022598"/>
    </source>
</evidence>
<comment type="subunit">
    <text evidence="8">Homodimer.</text>
</comment>
<reference evidence="11" key="1">
    <citation type="journal article" date="2018" name="Sci. Rep.">
        <title>Lignite coal burning seam in the remote Altai Mountains harbors a hydrogen-driven thermophilic microbial community.</title>
        <authorList>
            <person name="Kadnikov V.V."/>
            <person name="Mardanov A.V."/>
            <person name="Ivasenko D.A."/>
            <person name="Antsiferov D.V."/>
            <person name="Beletsky A.V."/>
            <person name="Karnachuk O.V."/>
            <person name="Ravin N.V."/>
        </authorList>
    </citation>
    <scope>NUCLEOTIDE SEQUENCE [LARGE SCALE GENOMIC DNA]</scope>
</reference>
<evidence type="ECO:0000313" key="10">
    <source>
        <dbReference type="EMBL" id="PTQ56567.1"/>
    </source>
</evidence>
<comment type="function">
    <text evidence="8">Catalyzes the attachment of tryptophan to tRNA(Trp).</text>
</comment>
<feature type="binding site" evidence="8">
    <location>
        <begin position="18"/>
        <end position="19"/>
    </location>
    <ligand>
        <name>ATP</name>
        <dbReference type="ChEBI" id="CHEBI:30616"/>
    </ligand>
</feature>
<feature type="binding site" evidence="8">
    <location>
        <begin position="194"/>
        <end position="198"/>
    </location>
    <ligand>
        <name>ATP</name>
        <dbReference type="ChEBI" id="CHEBI:30616"/>
    </ligand>
</feature>
<dbReference type="EMBL" id="PEBX01000024">
    <property type="protein sequence ID" value="PTQ56567.1"/>
    <property type="molecule type" value="Genomic_DNA"/>
</dbReference>